<keyword evidence="4" id="KW-1185">Reference proteome</keyword>
<evidence type="ECO:0000313" key="4">
    <source>
        <dbReference type="Proteomes" id="UP000270021"/>
    </source>
</evidence>
<dbReference type="RefSeq" id="WP_126041106.1">
    <property type="nucleotide sequence ID" value="NZ_CP034438.1"/>
</dbReference>
<keyword evidence="3" id="KW-0413">Isomerase</keyword>
<dbReference type="KEGG" id="fsl:EJO69_08875"/>
<protein>
    <submittedName>
        <fullName evidence="3">Topoisomerase II</fullName>
    </submittedName>
</protein>
<evidence type="ECO:0000259" key="2">
    <source>
        <dbReference type="Pfam" id="PF19348"/>
    </source>
</evidence>
<feature type="region of interest" description="Disordered" evidence="1">
    <location>
        <begin position="262"/>
        <end position="284"/>
    </location>
</feature>
<dbReference type="Pfam" id="PF19348">
    <property type="entry name" value="DUF5926"/>
    <property type="match status" value="1"/>
</dbReference>
<organism evidence="3 4">
    <name type="scientific">Flaviflexus salsibiostraticola</name>
    <dbReference type="NCBI Taxonomy" id="1282737"/>
    <lineage>
        <taxon>Bacteria</taxon>
        <taxon>Bacillati</taxon>
        <taxon>Actinomycetota</taxon>
        <taxon>Actinomycetes</taxon>
        <taxon>Actinomycetales</taxon>
        <taxon>Actinomycetaceae</taxon>
        <taxon>Flaviflexus</taxon>
    </lineage>
</organism>
<dbReference type="InterPro" id="IPR045970">
    <property type="entry name" value="DUF5926"/>
</dbReference>
<feature type="compositionally biased region" description="Polar residues" evidence="1">
    <location>
        <begin position="275"/>
        <end position="284"/>
    </location>
</feature>
<proteinExistence type="predicted"/>
<dbReference type="OrthoDB" id="5512013at2"/>
<dbReference type="Proteomes" id="UP000270021">
    <property type="component" value="Chromosome"/>
</dbReference>
<name>A0A3Q8WVX3_9ACTO</name>
<accession>A0A3Q8WVX3</accession>
<evidence type="ECO:0000256" key="1">
    <source>
        <dbReference type="SAM" id="MobiDB-lite"/>
    </source>
</evidence>
<evidence type="ECO:0000313" key="3">
    <source>
        <dbReference type="EMBL" id="AZN30402.1"/>
    </source>
</evidence>
<feature type="domain" description="DUF5926" evidence="2">
    <location>
        <begin position="23"/>
        <end position="284"/>
    </location>
</feature>
<gene>
    <name evidence="3" type="ORF">EJO69_08875</name>
</gene>
<sequence>MGKKSRLKDRAPKKKRVPFVDRPYEGLKAEVELVAMREIIPAATTTVRTTEEYGNREITLVTLLPNVSAAVRRENGDLLVAVQTVTGSGDASRDLAALIIDALKLEPGGVIQSAPLPEPGPRLQDVLVDEELTLTLYEDFAYWVSEEEKERDDVRQAIEQTRDNVSPTVAVDSVRGAYWVRMANEFIRWIRTEDQDRVLDGLARLQTARSEGFDKDARFVGAFRACGLLIPVWQLAPGTEADELAGPMAEFDTEFSAAIASTEPLTPEEKRTRSGIVSRQVTLR</sequence>
<reference evidence="3 4" key="1">
    <citation type="submission" date="2018-12" db="EMBL/GenBank/DDBJ databases">
        <title>Complete genome sequence of Flaviflexus salsibiostraticola KCTC 33148.</title>
        <authorList>
            <person name="Bae J.-W."/>
        </authorList>
    </citation>
    <scope>NUCLEOTIDE SEQUENCE [LARGE SCALE GENOMIC DNA]</scope>
    <source>
        <strain evidence="3 4">KCTC 33148</strain>
    </source>
</reference>
<dbReference type="AlphaFoldDB" id="A0A3Q8WVX3"/>
<dbReference type="GO" id="GO:0016853">
    <property type="term" value="F:isomerase activity"/>
    <property type="evidence" value="ECO:0007669"/>
    <property type="project" value="UniProtKB-KW"/>
</dbReference>
<dbReference type="EMBL" id="CP034438">
    <property type="protein sequence ID" value="AZN30402.1"/>
    <property type="molecule type" value="Genomic_DNA"/>
</dbReference>